<evidence type="ECO:0000256" key="7">
    <source>
        <dbReference type="ARBA" id="ARBA00023136"/>
    </source>
</evidence>
<dbReference type="Pfam" id="PF02660">
    <property type="entry name" value="G3P_acyltransf"/>
    <property type="match status" value="1"/>
</dbReference>
<comment type="caution">
    <text evidence="11">The sequence shown here is derived from an EMBL/GenBank/DDBJ whole genome shotgun (WGS) entry which is preliminary data.</text>
</comment>
<dbReference type="Proteomes" id="UP000234857">
    <property type="component" value="Unassembled WGS sequence"/>
</dbReference>
<evidence type="ECO:0000256" key="10">
    <source>
        <dbReference type="HAMAP-Rule" id="MF_01043"/>
    </source>
</evidence>
<sequence>MTLNVSTVFLFSFIAYLLGSIPTAFIVVKLIRKKDIREIGSGNVGATNTYRAAGLFWAIFVFLIDMAKGFLPSWYICHTFVNGPFIYIPVIFLLIGHIYSIFLKFSGGKGAATGLGIFFALAPVATIFMLGIWVLTMFVFKIVSLSSIIAAASLPLTYFFLVGIDNTFYFTFICSLLVIVMHKNNIKRLLSGQEKRIKK</sequence>
<reference evidence="11 12" key="1">
    <citation type="submission" date="2017-11" db="EMBL/GenBank/DDBJ databases">
        <title>Genome-resolved metagenomics identifies genetic mobility, metabolic interactions, and unexpected diversity in perchlorate-reducing communities.</title>
        <authorList>
            <person name="Barnum T.P."/>
            <person name="Figueroa I.A."/>
            <person name="Carlstrom C.I."/>
            <person name="Lucas L.N."/>
            <person name="Engelbrektson A.L."/>
            <person name="Coates J.D."/>
        </authorList>
    </citation>
    <scope>NUCLEOTIDE SEQUENCE [LARGE SCALE GENOMIC DNA]</scope>
    <source>
        <strain evidence="11">BM706</strain>
    </source>
</reference>
<feature type="transmembrane region" description="Helical" evidence="10">
    <location>
        <begin position="6"/>
        <end position="31"/>
    </location>
</feature>
<keyword evidence="7 10" id="KW-0472">Membrane</keyword>
<dbReference type="GO" id="GO:0005886">
    <property type="term" value="C:plasma membrane"/>
    <property type="evidence" value="ECO:0007669"/>
    <property type="project" value="UniProtKB-SubCell"/>
</dbReference>
<dbReference type="HAMAP" id="MF_01043">
    <property type="entry name" value="PlsY"/>
    <property type="match status" value="1"/>
</dbReference>
<keyword evidence="11" id="KW-0012">Acyltransferase</keyword>
<proteinExistence type="inferred from homology"/>
<keyword evidence="9 10" id="KW-1208">Phospholipid metabolism</keyword>
<evidence type="ECO:0000256" key="5">
    <source>
        <dbReference type="ARBA" id="ARBA00022989"/>
    </source>
</evidence>
<dbReference type="PANTHER" id="PTHR30309">
    <property type="entry name" value="INNER MEMBRANE PROTEIN YGIH"/>
    <property type="match status" value="1"/>
</dbReference>
<evidence type="ECO:0000256" key="1">
    <source>
        <dbReference type="ARBA" id="ARBA00022475"/>
    </source>
</evidence>
<feature type="transmembrane region" description="Helical" evidence="10">
    <location>
        <begin position="83"/>
        <end position="103"/>
    </location>
</feature>
<keyword evidence="5 10" id="KW-1133">Transmembrane helix</keyword>
<evidence type="ECO:0000256" key="8">
    <source>
        <dbReference type="ARBA" id="ARBA00023209"/>
    </source>
</evidence>
<keyword evidence="2 10" id="KW-0444">Lipid biosynthesis</keyword>
<keyword evidence="4 10" id="KW-0812">Transmembrane</keyword>
<name>A0A2N5ZJX9_MUIH1</name>
<dbReference type="GO" id="GO:0043772">
    <property type="term" value="F:acyl-phosphate glycerol-3-phosphate acyltransferase activity"/>
    <property type="evidence" value="ECO:0007669"/>
    <property type="project" value="UniProtKB-UniRule"/>
</dbReference>
<dbReference type="GO" id="GO:0008654">
    <property type="term" value="P:phospholipid biosynthetic process"/>
    <property type="evidence" value="ECO:0007669"/>
    <property type="project" value="UniProtKB-UniRule"/>
</dbReference>
<dbReference type="InterPro" id="IPR003811">
    <property type="entry name" value="G3P_acylTferase_PlsY"/>
</dbReference>
<feature type="transmembrane region" description="Helical" evidence="10">
    <location>
        <begin position="158"/>
        <end position="180"/>
    </location>
</feature>
<keyword evidence="3 10" id="KW-0808">Transferase</keyword>
<gene>
    <name evidence="10 11" type="primary">plsY</name>
    <name evidence="11" type="ORF">C0601_03245</name>
</gene>
<evidence type="ECO:0000256" key="3">
    <source>
        <dbReference type="ARBA" id="ARBA00022679"/>
    </source>
</evidence>
<feature type="transmembrane region" description="Helical" evidence="10">
    <location>
        <begin position="115"/>
        <end position="138"/>
    </location>
</feature>
<comment type="function">
    <text evidence="10">Catalyzes the transfer of an acyl group from acyl-phosphate (acyl-PO(4)) to glycerol-3-phosphate (G3P) to form lysophosphatidic acid (LPA). This enzyme utilizes acyl-phosphate as fatty acyl donor, but not acyl-CoA or acyl-ACP.</text>
</comment>
<organism evidence="11 12">
    <name type="scientific">Muiribacterium halophilum</name>
    <dbReference type="NCBI Taxonomy" id="2053465"/>
    <lineage>
        <taxon>Bacteria</taxon>
        <taxon>Candidatus Muiribacteriota</taxon>
        <taxon>Candidatus Muiribacteriia</taxon>
        <taxon>Candidatus Muiribacteriales</taxon>
        <taxon>Candidatus Muiribacteriaceae</taxon>
        <taxon>Candidatus Muiribacterium</taxon>
    </lineage>
</organism>
<comment type="pathway">
    <text evidence="10">Lipid metabolism; phospholipid metabolism.</text>
</comment>
<evidence type="ECO:0000256" key="6">
    <source>
        <dbReference type="ARBA" id="ARBA00023098"/>
    </source>
</evidence>
<dbReference type="PANTHER" id="PTHR30309:SF0">
    <property type="entry name" value="GLYCEROL-3-PHOSPHATE ACYLTRANSFERASE-RELATED"/>
    <property type="match status" value="1"/>
</dbReference>
<dbReference type="NCBIfam" id="TIGR00023">
    <property type="entry name" value="glycerol-3-phosphate 1-O-acyltransferase PlsY"/>
    <property type="match status" value="1"/>
</dbReference>
<comment type="subunit">
    <text evidence="10">Probably interacts with PlsX.</text>
</comment>
<accession>A0A2N5ZJX9</accession>
<comment type="catalytic activity">
    <reaction evidence="10">
        <text>an acyl phosphate + sn-glycerol 3-phosphate = a 1-acyl-sn-glycero-3-phosphate + phosphate</text>
        <dbReference type="Rhea" id="RHEA:34075"/>
        <dbReference type="ChEBI" id="CHEBI:43474"/>
        <dbReference type="ChEBI" id="CHEBI:57597"/>
        <dbReference type="ChEBI" id="CHEBI:57970"/>
        <dbReference type="ChEBI" id="CHEBI:59918"/>
        <dbReference type="EC" id="2.3.1.275"/>
    </reaction>
</comment>
<keyword evidence="1 10" id="KW-1003">Cell membrane</keyword>
<dbReference type="AlphaFoldDB" id="A0A2N5ZJX9"/>
<evidence type="ECO:0000256" key="9">
    <source>
        <dbReference type="ARBA" id="ARBA00023264"/>
    </source>
</evidence>
<dbReference type="EMBL" id="PKTG01000045">
    <property type="protein sequence ID" value="PLX18933.1"/>
    <property type="molecule type" value="Genomic_DNA"/>
</dbReference>
<dbReference type="EC" id="2.3.1.275" evidence="10"/>
<comment type="subcellular location">
    <subcellularLocation>
        <location evidence="10">Cell membrane</location>
        <topology evidence="10">Multi-pass membrane protein</topology>
    </subcellularLocation>
</comment>
<keyword evidence="8 10" id="KW-0594">Phospholipid biosynthesis</keyword>
<comment type="similarity">
    <text evidence="10">Belongs to the PlsY family.</text>
</comment>
<protein>
    <recommendedName>
        <fullName evidence="10">Glycerol-3-phosphate acyltransferase</fullName>
    </recommendedName>
    <alternativeName>
        <fullName evidence="10">Acyl-PO4 G3P acyltransferase</fullName>
    </alternativeName>
    <alternativeName>
        <fullName evidence="10">Acyl-phosphate--glycerol-3-phosphate acyltransferase</fullName>
    </alternativeName>
    <alternativeName>
        <fullName evidence="10">G3P acyltransferase</fullName>
        <shortName evidence="10">GPAT</shortName>
        <ecNumber evidence="10">2.3.1.275</ecNumber>
    </alternativeName>
    <alternativeName>
        <fullName evidence="10">Lysophosphatidic acid synthase</fullName>
        <shortName evidence="10">LPA synthase</shortName>
    </alternativeName>
</protein>
<evidence type="ECO:0000256" key="4">
    <source>
        <dbReference type="ARBA" id="ARBA00022692"/>
    </source>
</evidence>
<dbReference type="SMART" id="SM01207">
    <property type="entry name" value="G3P_acyltransf"/>
    <property type="match status" value="1"/>
</dbReference>
<evidence type="ECO:0000256" key="2">
    <source>
        <dbReference type="ARBA" id="ARBA00022516"/>
    </source>
</evidence>
<evidence type="ECO:0000313" key="11">
    <source>
        <dbReference type="EMBL" id="PLX18933.1"/>
    </source>
</evidence>
<evidence type="ECO:0000313" key="12">
    <source>
        <dbReference type="Proteomes" id="UP000234857"/>
    </source>
</evidence>
<dbReference type="UniPathway" id="UPA00085"/>
<feature type="transmembrane region" description="Helical" evidence="10">
    <location>
        <begin position="52"/>
        <end position="71"/>
    </location>
</feature>
<keyword evidence="6 10" id="KW-0443">Lipid metabolism</keyword>